<organism evidence="1 2">
    <name type="scientific">Leptospirillum ferriphilum</name>
    <dbReference type="NCBI Taxonomy" id="178606"/>
    <lineage>
        <taxon>Bacteria</taxon>
        <taxon>Pseudomonadati</taxon>
        <taxon>Nitrospirota</taxon>
        <taxon>Nitrospiria</taxon>
        <taxon>Nitrospirales</taxon>
        <taxon>Nitrospiraceae</taxon>
        <taxon>Leptospirillum</taxon>
    </lineage>
</organism>
<evidence type="ECO:0000313" key="1">
    <source>
        <dbReference type="EMBL" id="OOH72620.1"/>
    </source>
</evidence>
<dbReference type="Proteomes" id="UP000188586">
    <property type="component" value="Unassembled WGS sequence"/>
</dbReference>
<name>A0A1V3SUS7_9BACT</name>
<protein>
    <submittedName>
        <fullName evidence="1">Uncharacterized protein</fullName>
    </submittedName>
</protein>
<gene>
    <name evidence="1" type="ORF">BOX24_06375</name>
</gene>
<sequence>MQLSHFSTRYKPYFVDWDGIPMALGRHADAMGVALGWHRGSIGVEPQLNPGSSLMLMGMILAEVSKEHPDGLIGRE</sequence>
<reference evidence="1 2" key="1">
    <citation type="submission" date="2016-11" db="EMBL/GenBank/DDBJ databases">
        <title>Comparative genomics of co-occurring bacteria in distinct bioleaching systems unravels niche-specific adaptation.</title>
        <authorList>
            <person name="Zhang X."/>
            <person name="Liu X."/>
            <person name="Yin H."/>
        </authorList>
    </citation>
    <scope>NUCLEOTIDE SEQUENCE [LARGE SCALE GENOMIC DNA]</scope>
    <source>
        <strain evidence="1 2">DX</strain>
    </source>
</reference>
<evidence type="ECO:0000313" key="2">
    <source>
        <dbReference type="Proteomes" id="UP000188586"/>
    </source>
</evidence>
<comment type="caution">
    <text evidence="1">The sequence shown here is derived from an EMBL/GenBank/DDBJ whole genome shotgun (WGS) entry which is preliminary data.</text>
</comment>
<dbReference type="AlphaFoldDB" id="A0A1V3SUS7"/>
<accession>A0A1V3SUS7</accession>
<dbReference type="EMBL" id="MPOJ01000011">
    <property type="protein sequence ID" value="OOH72620.1"/>
    <property type="molecule type" value="Genomic_DNA"/>
</dbReference>
<proteinExistence type="predicted"/>